<gene>
    <name evidence="1" type="ORF">L6452_17928</name>
</gene>
<comment type="caution">
    <text evidence="1">The sequence shown here is derived from an EMBL/GenBank/DDBJ whole genome shotgun (WGS) entry which is preliminary data.</text>
</comment>
<dbReference type="Proteomes" id="UP001055879">
    <property type="component" value="Linkage Group LG05"/>
</dbReference>
<name>A0ACB9C507_ARCLA</name>
<accession>A0ACB9C507</accession>
<keyword evidence="2" id="KW-1185">Reference proteome</keyword>
<reference evidence="2" key="1">
    <citation type="journal article" date="2022" name="Mol. Ecol. Resour.">
        <title>The genomes of chicory, endive, great burdock and yacon provide insights into Asteraceae palaeo-polyploidization history and plant inulin production.</title>
        <authorList>
            <person name="Fan W."/>
            <person name="Wang S."/>
            <person name="Wang H."/>
            <person name="Wang A."/>
            <person name="Jiang F."/>
            <person name="Liu H."/>
            <person name="Zhao H."/>
            <person name="Xu D."/>
            <person name="Zhang Y."/>
        </authorList>
    </citation>
    <scope>NUCLEOTIDE SEQUENCE [LARGE SCALE GENOMIC DNA]</scope>
    <source>
        <strain evidence="2">cv. Niubang</strain>
    </source>
</reference>
<evidence type="ECO:0000313" key="1">
    <source>
        <dbReference type="EMBL" id="KAI3729275.1"/>
    </source>
</evidence>
<proteinExistence type="predicted"/>
<dbReference type="EMBL" id="CM042051">
    <property type="protein sequence ID" value="KAI3729275.1"/>
    <property type="molecule type" value="Genomic_DNA"/>
</dbReference>
<evidence type="ECO:0000313" key="2">
    <source>
        <dbReference type="Proteomes" id="UP001055879"/>
    </source>
</evidence>
<organism evidence="1 2">
    <name type="scientific">Arctium lappa</name>
    <name type="common">Greater burdock</name>
    <name type="synonym">Lappa major</name>
    <dbReference type="NCBI Taxonomy" id="4217"/>
    <lineage>
        <taxon>Eukaryota</taxon>
        <taxon>Viridiplantae</taxon>
        <taxon>Streptophyta</taxon>
        <taxon>Embryophyta</taxon>
        <taxon>Tracheophyta</taxon>
        <taxon>Spermatophyta</taxon>
        <taxon>Magnoliopsida</taxon>
        <taxon>eudicotyledons</taxon>
        <taxon>Gunneridae</taxon>
        <taxon>Pentapetalae</taxon>
        <taxon>asterids</taxon>
        <taxon>campanulids</taxon>
        <taxon>Asterales</taxon>
        <taxon>Asteraceae</taxon>
        <taxon>Carduoideae</taxon>
        <taxon>Cardueae</taxon>
        <taxon>Arctiinae</taxon>
        <taxon>Arctium</taxon>
    </lineage>
</organism>
<reference evidence="1 2" key="2">
    <citation type="journal article" date="2022" name="Mol. Ecol. Resour.">
        <title>The genomes of chicory, endive, great burdock and yacon provide insights into Asteraceae paleo-polyploidization history and plant inulin production.</title>
        <authorList>
            <person name="Fan W."/>
            <person name="Wang S."/>
            <person name="Wang H."/>
            <person name="Wang A."/>
            <person name="Jiang F."/>
            <person name="Liu H."/>
            <person name="Zhao H."/>
            <person name="Xu D."/>
            <person name="Zhang Y."/>
        </authorList>
    </citation>
    <scope>NUCLEOTIDE SEQUENCE [LARGE SCALE GENOMIC DNA]</scope>
    <source>
        <strain evidence="2">cv. Niubang</strain>
    </source>
</reference>
<protein>
    <submittedName>
        <fullName evidence="1">Uncharacterized protein</fullName>
    </submittedName>
</protein>
<sequence>MTSRNVSSQSEELESSEDLEYVGEIRKFQERFGSINKNMQRMMKMMEKLEDNLKKMSQNDSFSCCGRNTMIPNNRFDIGENSDLRMNTISYPIPDLYLNPNTSPDPSPNLHPTMNPKSDYGLNPKLDLNFEYGMAMDEVFEGEHSDYEDENDTGSQRESTTIPLNNKPDGEATD</sequence>